<dbReference type="RefSeq" id="WP_145269103.1">
    <property type="nucleotide sequence ID" value="NZ_CP036426.1"/>
</dbReference>
<proteinExistence type="predicted"/>
<gene>
    <name evidence="1" type="ORF">ElP_21850</name>
</gene>
<protein>
    <submittedName>
        <fullName evidence="1">Uncharacterized protein</fullName>
    </submittedName>
</protein>
<dbReference type="OrthoDB" id="215174at2"/>
<sequence>MATDLADTRTWPDLAIGLYDRLTGRGSEIIYEFDNFELFIPSSASEQAAHAKWRMNGTLRIRTRDNANG</sequence>
<dbReference type="EMBL" id="CP036426">
    <property type="protein sequence ID" value="QDV34300.1"/>
    <property type="molecule type" value="Genomic_DNA"/>
</dbReference>
<name>A0A518H0D1_9BACT</name>
<keyword evidence="2" id="KW-1185">Reference proteome</keyword>
<dbReference type="AlphaFoldDB" id="A0A518H0D1"/>
<accession>A0A518H0D1</accession>
<reference evidence="1 2" key="1">
    <citation type="submission" date="2019-02" db="EMBL/GenBank/DDBJ databases">
        <title>Deep-cultivation of Planctomycetes and their phenomic and genomic characterization uncovers novel biology.</title>
        <authorList>
            <person name="Wiegand S."/>
            <person name="Jogler M."/>
            <person name="Boedeker C."/>
            <person name="Pinto D."/>
            <person name="Vollmers J."/>
            <person name="Rivas-Marin E."/>
            <person name="Kohn T."/>
            <person name="Peeters S.H."/>
            <person name="Heuer A."/>
            <person name="Rast P."/>
            <person name="Oberbeckmann S."/>
            <person name="Bunk B."/>
            <person name="Jeske O."/>
            <person name="Meyerdierks A."/>
            <person name="Storesund J.E."/>
            <person name="Kallscheuer N."/>
            <person name="Luecker S."/>
            <person name="Lage O.M."/>
            <person name="Pohl T."/>
            <person name="Merkel B.J."/>
            <person name="Hornburger P."/>
            <person name="Mueller R.-W."/>
            <person name="Bruemmer F."/>
            <person name="Labrenz M."/>
            <person name="Spormann A.M."/>
            <person name="Op den Camp H."/>
            <person name="Overmann J."/>
            <person name="Amann R."/>
            <person name="Jetten M.S.M."/>
            <person name="Mascher T."/>
            <person name="Medema M.H."/>
            <person name="Devos D.P."/>
            <person name="Kaster A.-K."/>
            <person name="Ovreas L."/>
            <person name="Rohde M."/>
            <person name="Galperin M.Y."/>
            <person name="Jogler C."/>
        </authorList>
    </citation>
    <scope>NUCLEOTIDE SEQUENCE [LARGE SCALE GENOMIC DNA]</scope>
    <source>
        <strain evidence="1 2">ElP</strain>
    </source>
</reference>
<dbReference type="Proteomes" id="UP000317835">
    <property type="component" value="Chromosome"/>
</dbReference>
<evidence type="ECO:0000313" key="2">
    <source>
        <dbReference type="Proteomes" id="UP000317835"/>
    </source>
</evidence>
<dbReference type="KEGG" id="tpla:ElP_21850"/>
<evidence type="ECO:0000313" key="1">
    <source>
        <dbReference type="EMBL" id="QDV34300.1"/>
    </source>
</evidence>
<organism evidence="1 2">
    <name type="scientific">Tautonia plasticadhaerens</name>
    <dbReference type="NCBI Taxonomy" id="2527974"/>
    <lineage>
        <taxon>Bacteria</taxon>
        <taxon>Pseudomonadati</taxon>
        <taxon>Planctomycetota</taxon>
        <taxon>Planctomycetia</taxon>
        <taxon>Isosphaerales</taxon>
        <taxon>Isosphaeraceae</taxon>
        <taxon>Tautonia</taxon>
    </lineage>
</organism>